<sequence length="705" mass="75543">MKAAEDSQSPRTNRIITFYSYKGGVGRSMALANVAAVLAQLGRRVLVIDFDLEAPGIERYFDQPGLLERKADPKWEVVPGFVDMLIGIRDGGPIDWRQCITEFNGPYLAAPIHLIRAGSDHGNYAAKAQSLNWEKLFTEHGLGDHLARLRMEWSEAYDLVLIDSRTGVSDIGGICTILLPDALIMLFTANRQSIDGTIAVARLARQAQERLPVERARLQVVPLLSRDDRRTEYEQSERWRGIVAEAMGDFFSEWVSEGVSPLRVLSRLYLPQIAFWSFGERLPVIERPAELDDPGTLGAAYSLLAKLVDLDLNWRAIDEEGKMALPASEIVPPTTLSPPEFEPARGAANYAGPGEWPGGSSAALPPTLRTSGFATLKGLSRPFLIACIVGLAAVAVMIWRHSPQDAAIPVAGEAAPATRSMTIDQAQAMISSPQTMAEQRIDALNFLVGSGAVPRGAILDGLSLADKVPRLAGCVDCALAGATLTGVIFDKGIFTGSNFVGAKLSGASFVGATLENVDLSGADLVGVIFSGAQFKRTTITGAQMDRDQLTAEQVKGTIGTPDWTKPIVDASPEPRVGTQVIGGNADNGWDVDVFWCEGPASDKNYAQAVRAAEVLVRAANSRQALAPGVLLGRVRIVSLSLARQKTGQFIMGAHYVAEDGGEGEHAATTAIANAVKERTGAIYSIRSSNGARTQSYISVFACAMK</sequence>
<feature type="domain" description="CobQ/CobB/MinD/ParA nucleotide binding" evidence="1">
    <location>
        <begin position="16"/>
        <end position="181"/>
    </location>
</feature>
<evidence type="ECO:0000313" key="3">
    <source>
        <dbReference type="Proteomes" id="UP000009887"/>
    </source>
</evidence>
<reference evidence="2 3" key="1">
    <citation type="submission" date="2012-09" db="EMBL/GenBank/DDBJ databases">
        <title>The Genome Sequence of Sphingobium yanoikuyae ATCC 51230.</title>
        <authorList>
            <consortium name="The Broad Institute Genome Sequencing Platform"/>
            <person name="Earl A."/>
            <person name="Ward D."/>
            <person name="Feldgarden M."/>
            <person name="Gevers D."/>
            <person name="Huys G."/>
            <person name="Walker B."/>
            <person name="Young S.K."/>
            <person name="Zeng Q."/>
            <person name="Gargeya S."/>
            <person name="Fitzgerald M."/>
            <person name="Haas B."/>
            <person name="Abouelleil A."/>
            <person name="Alvarado L."/>
            <person name="Arachchi H.M."/>
            <person name="Berlin A.M."/>
            <person name="Chapman S.B."/>
            <person name="Goldberg J."/>
            <person name="Griggs A."/>
            <person name="Gujja S."/>
            <person name="Hansen M."/>
            <person name="Howarth C."/>
            <person name="Imamovic A."/>
            <person name="Larimer J."/>
            <person name="McCowen C."/>
            <person name="Montmayeur A."/>
            <person name="Murphy C."/>
            <person name="Neiman D."/>
            <person name="Pearson M."/>
            <person name="Priest M."/>
            <person name="Roberts A."/>
            <person name="Saif S."/>
            <person name="Shea T."/>
            <person name="Sisk P."/>
            <person name="Sykes S."/>
            <person name="Wortman J."/>
            <person name="Nusbaum C."/>
            <person name="Birren B."/>
        </authorList>
    </citation>
    <scope>NUCLEOTIDE SEQUENCE [LARGE SCALE GENOMIC DNA]</scope>
    <source>
        <strain evidence="2 3">ATCC 51230</strain>
    </source>
</reference>
<gene>
    <name evidence="2" type="ORF">HMPREF9718_03185</name>
</gene>
<dbReference type="Pfam" id="PF00805">
    <property type="entry name" value="Pentapeptide"/>
    <property type="match status" value="1"/>
</dbReference>
<dbReference type="Pfam" id="PF01656">
    <property type="entry name" value="CbiA"/>
    <property type="match status" value="1"/>
</dbReference>
<dbReference type="InterPro" id="IPR027417">
    <property type="entry name" value="P-loop_NTPase"/>
</dbReference>
<dbReference type="InterPro" id="IPR050678">
    <property type="entry name" value="DNA_Partitioning_ATPase"/>
</dbReference>
<dbReference type="RefSeq" id="WP_004210646.1">
    <property type="nucleotide sequence ID" value="NZ_JH992904.1"/>
</dbReference>
<dbReference type="InterPro" id="IPR002586">
    <property type="entry name" value="CobQ/CobB/MinD/ParA_Nub-bd_dom"/>
</dbReference>
<organism evidence="2 3">
    <name type="scientific">Sphingobium yanoikuyae ATCC 51230</name>
    <dbReference type="NCBI Taxonomy" id="883163"/>
    <lineage>
        <taxon>Bacteria</taxon>
        <taxon>Pseudomonadati</taxon>
        <taxon>Pseudomonadota</taxon>
        <taxon>Alphaproteobacteria</taxon>
        <taxon>Sphingomonadales</taxon>
        <taxon>Sphingomonadaceae</taxon>
        <taxon>Sphingobium</taxon>
    </lineage>
</organism>
<dbReference type="SUPFAM" id="SSF141571">
    <property type="entry name" value="Pentapeptide repeat-like"/>
    <property type="match status" value="1"/>
</dbReference>
<dbReference type="SUPFAM" id="SSF52540">
    <property type="entry name" value="P-loop containing nucleoside triphosphate hydrolases"/>
    <property type="match status" value="1"/>
</dbReference>
<evidence type="ECO:0000259" key="1">
    <source>
        <dbReference type="Pfam" id="PF01656"/>
    </source>
</evidence>
<dbReference type="PANTHER" id="PTHR13696">
    <property type="entry name" value="P-LOOP CONTAINING NUCLEOSIDE TRIPHOSPHATE HYDROLASE"/>
    <property type="match status" value="1"/>
</dbReference>
<dbReference type="Proteomes" id="UP000009887">
    <property type="component" value="Unassembled WGS sequence"/>
</dbReference>
<keyword evidence="3" id="KW-1185">Reference proteome</keyword>
<dbReference type="HOGENOM" id="CLU_391236_0_0_5"/>
<dbReference type="EMBL" id="AGZU01000009">
    <property type="protein sequence ID" value="EKU74068.1"/>
    <property type="molecule type" value="Genomic_DNA"/>
</dbReference>
<comment type="caution">
    <text evidence="2">The sequence shown here is derived from an EMBL/GenBank/DDBJ whole genome shotgun (WGS) entry which is preliminary data.</text>
</comment>
<accession>K9CQ62</accession>
<dbReference type="NCBIfam" id="NF047398">
    <property type="entry name" value="AAA_KGGVGR"/>
    <property type="match status" value="1"/>
</dbReference>
<dbReference type="PATRIC" id="fig|883163.3.peg.3252"/>
<proteinExistence type="predicted"/>
<dbReference type="Gene3D" id="2.160.20.80">
    <property type="entry name" value="E3 ubiquitin-protein ligase SopA"/>
    <property type="match status" value="1"/>
</dbReference>
<dbReference type="InterPro" id="IPR001646">
    <property type="entry name" value="5peptide_repeat"/>
</dbReference>
<dbReference type="Gene3D" id="3.40.50.300">
    <property type="entry name" value="P-loop containing nucleotide triphosphate hydrolases"/>
    <property type="match status" value="1"/>
</dbReference>
<protein>
    <recommendedName>
        <fullName evidence="1">CobQ/CobB/MinD/ParA nucleotide binding domain-containing protein</fullName>
    </recommendedName>
</protein>
<dbReference type="AlphaFoldDB" id="K9CQ62"/>
<dbReference type="PANTHER" id="PTHR13696:SF52">
    <property type="entry name" value="PARA FAMILY PROTEIN CT_582"/>
    <property type="match status" value="1"/>
</dbReference>
<name>K9CQ62_SPHYA</name>
<evidence type="ECO:0000313" key="2">
    <source>
        <dbReference type="EMBL" id="EKU74068.1"/>
    </source>
</evidence>